<dbReference type="Pfam" id="PF00789">
    <property type="entry name" value="UBX"/>
    <property type="match status" value="1"/>
</dbReference>
<dbReference type="eggNOG" id="KOG3031">
    <property type="taxonomic scope" value="Eukaryota"/>
</dbReference>
<name>Q4UHA7_THEAN</name>
<dbReference type="GeneID" id="3864241"/>
<keyword evidence="7 8" id="KW-0539">Nucleus</keyword>
<evidence type="ECO:0000256" key="3">
    <source>
        <dbReference type="ARBA" id="ARBA00010782"/>
    </source>
</evidence>
<dbReference type="SMART" id="SM00879">
    <property type="entry name" value="Brix"/>
    <property type="match status" value="1"/>
</dbReference>
<dbReference type="STRING" id="5874.Q4UHA7"/>
<evidence type="ECO:0000259" key="9">
    <source>
        <dbReference type="PROSITE" id="PS50033"/>
    </source>
</evidence>
<feature type="domain" description="UBX" evidence="9">
    <location>
        <begin position="660"/>
        <end position="755"/>
    </location>
</feature>
<dbReference type="SUPFAM" id="SSF54236">
    <property type="entry name" value="Ubiquitin-like"/>
    <property type="match status" value="1"/>
</dbReference>
<dbReference type="eggNOG" id="KOG2935">
    <property type="taxonomic scope" value="Eukaryota"/>
</dbReference>
<keyword evidence="5" id="KW-0833">Ubl conjugation pathway</keyword>
<dbReference type="CDD" id="cd01767">
    <property type="entry name" value="UBX"/>
    <property type="match status" value="1"/>
</dbReference>
<dbReference type="InterPro" id="IPR007109">
    <property type="entry name" value="Brix"/>
</dbReference>
<dbReference type="OrthoDB" id="10063692at2759"/>
<dbReference type="PANTHER" id="PTHR12728:SF0">
    <property type="entry name" value="RIBOSOME PRODUCTION FACTOR 2 HOMOLOG"/>
    <property type="match status" value="1"/>
</dbReference>
<evidence type="ECO:0000259" key="10">
    <source>
        <dbReference type="PROSITE" id="PS50833"/>
    </source>
</evidence>
<dbReference type="Gene3D" id="3.10.20.90">
    <property type="entry name" value="Phosphatidylinositol 3-kinase Catalytic Subunit, Chain A, domain 1"/>
    <property type="match status" value="1"/>
</dbReference>
<dbReference type="GO" id="GO:0006508">
    <property type="term" value="P:proteolysis"/>
    <property type="evidence" value="ECO:0007669"/>
    <property type="project" value="UniProtKB-KW"/>
</dbReference>
<dbReference type="InParanoid" id="Q4UHA7"/>
<evidence type="ECO:0000256" key="7">
    <source>
        <dbReference type="ARBA" id="ARBA00023242"/>
    </source>
</evidence>
<dbReference type="EMBL" id="CR940347">
    <property type="protein sequence ID" value="CAI73532.1"/>
    <property type="molecule type" value="Genomic_DNA"/>
</dbReference>
<dbReference type="AlphaFoldDB" id="Q4UHA7"/>
<feature type="domain" description="Brix" evidence="10">
    <location>
        <begin position="20"/>
        <end position="393"/>
    </location>
</feature>
<keyword evidence="6" id="KW-0378">Hydrolase</keyword>
<keyword evidence="12" id="KW-1185">Reference proteome</keyword>
<protein>
    <recommendedName>
        <fullName evidence="8">Ribosome production factor 2 homolog</fullName>
    </recommendedName>
    <alternativeName>
        <fullName evidence="8">Ribosome biogenesis protein RPF2 homolog</fullName>
    </alternativeName>
</protein>
<evidence type="ECO:0000256" key="6">
    <source>
        <dbReference type="ARBA" id="ARBA00022801"/>
    </source>
</evidence>
<dbReference type="GO" id="GO:0000463">
    <property type="term" value="P:maturation of LSU-rRNA from tricistronic rRNA transcript (SSU-rRNA, 5.8S rRNA, LSU-rRNA)"/>
    <property type="evidence" value="ECO:0007669"/>
    <property type="project" value="TreeGrafter"/>
</dbReference>
<dbReference type="KEGG" id="tan:TA20250"/>
<evidence type="ECO:0000256" key="5">
    <source>
        <dbReference type="ARBA" id="ARBA00022786"/>
    </source>
</evidence>
<accession>Q4UHA7</accession>
<dbReference type="GO" id="GO:0019843">
    <property type="term" value="F:rRNA binding"/>
    <property type="evidence" value="ECO:0007669"/>
    <property type="project" value="UniProtKB-UniRule"/>
</dbReference>
<comment type="similarity">
    <text evidence="3 8">Belongs to the RPF2 family.</text>
</comment>
<organism evidence="11 12">
    <name type="scientific">Theileria annulata</name>
    <dbReference type="NCBI Taxonomy" id="5874"/>
    <lineage>
        <taxon>Eukaryota</taxon>
        <taxon>Sar</taxon>
        <taxon>Alveolata</taxon>
        <taxon>Apicomplexa</taxon>
        <taxon>Aconoidasida</taxon>
        <taxon>Piroplasmida</taxon>
        <taxon>Theileriidae</taxon>
        <taxon>Theileria</taxon>
    </lineage>
</organism>
<proteinExistence type="inferred from homology"/>
<dbReference type="PANTHER" id="PTHR12728">
    <property type="entry name" value="BRIX DOMAIN CONTAINING PROTEIN"/>
    <property type="match status" value="1"/>
</dbReference>
<evidence type="ECO:0000256" key="1">
    <source>
        <dbReference type="ARBA" id="ARBA00000707"/>
    </source>
</evidence>
<dbReference type="InterPro" id="IPR039770">
    <property type="entry name" value="Rpf2"/>
</dbReference>
<dbReference type="GO" id="GO:0000027">
    <property type="term" value="P:ribosomal large subunit assembly"/>
    <property type="evidence" value="ECO:0007669"/>
    <property type="project" value="InterPro"/>
</dbReference>
<comment type="subcellular location">
    <subcellularLocation>
        <location evidence="2 8">Nucleus</location>
        <location evidence="2 8">Nucleolus</location>
    </subcellularLocation>
</comment>
<dbReference type="MEROPS" id="C86.A05"/>
<keyword evidence="4" id="KW-0645">Protease</keyword>
<dbReference type="Proteomes" id="UP000001950">
    <property type="component" value="Chromosome 1"/>
</dbReference>
<dbReference type="RefSeq" id="XP_954209.1">
    <property type="nucleotide sequence ID" value="XM_949116.1"/>
</dbReference>
<dbReference type="Gene3D" id="3.90.70.40">
    <property type="match status" value="1"/>
</dbReference>
<gene>
    <name evidence="11" type="ORF">TA20250</name>
</gene>
<dbReference type="InterPro" id="IPR006155">
    <property type="entry name" value="Josephin"/>
</dbReference>
<evidence type="ECO:0000313" key="11">
    <source>
        <dbReference type="EMBL" id="CAI73532.1"/>
    </source>
</evidence>
<dbReference type="GO" id="GO:0004843">
    <property type="term" value="F:cysteine-type deubiquitinase activity"/>
    <property type="evidence" value="ECO:0007669"/>
    <property type="project" value="UniProtKB-EC"/>
</dbReference>
<dbReference type="SMART" id="SM01246">
    <property type="entry name" value="Josephin"/>
    <property type="match status" value="1"/>
</dbReference>
<reference evidence="11 12" key="1">
    <citation type="journal article" date="2005" name="Science">
        <title>Genome of the host-cell transforming parasite Theileria annulata compared with T. parva.</title>
        <authorList>
            <person name="Pain A."/>
            <person name="Renauld H."/>
            <person name="Berriman M."/>
            <person name="Murphy L."/>
            <person name="Yeats C.A."/>
            <person name="Weir W."/>
            <person name="Kerhornou A."/>
            <person name="Aslett M."/>
            <person name="Bishop R."/>
            <person name="Bouchier C."/>
            <person name="Cochet M."/>
            <person name="Coulson R.M.R."/>
            <person name="Cronin A."/>
            <person name="de Villiers E.P."/>
            <person name="Fraser A."/>
            <person name="Fosker N."/>
            <person name="Gardner M."/>
            <person name="Goble A."/>
            <person name="Griffiths-Jones S."/>
            <person name="Harris D.E."/>
            <person name="Katzer F."/>
            <person name="Larke N."/>
            <person name="Lord A."/>
            <person name="Maser P."/>
            <person name="McKellar S."/>
            <person name="Mooney P."/>
            <person name="Morton F."/>
            <person name="Nene V."/>
            <person name="O'Neil S."/>
            <person name="Price C."/>
            <person name="Quail M.A."/>
            <person name="Rabbinowitsch E."/>
            <person name="Rawlings N.D."/>
            <person name="Rutter S."/>
            <person name="Saunders D."/>
            <person name="Seeger K."/>
            <person name="Shah T."/>
            <person name="Squares R."/>
            <person name="Squares S."/>
            <person name="Tivey A."/>
            <person name="Walker A.R."/>
            <person name="Woodward J."/>
            <person name="Dobbelaere D.A.E."/>
            <person name="Langsley G."/>
            <person name="Rajandream M.A."/>
            <person name="McKeever D."/>
            <person name="Shiels B."/>
            <person name="Tait A."/>
            <person name="Barrell B.G."/>
            <person name="Hall N."/>
        </authorList>
    </citation>
    <scope>NUCLEOTIDE SEQUENCE [LARGE SCALE GENOMIC DNA]</scope>
    <source>
        <strain evidence="12">Ankara</strain>
    </source>
</reference>
<evidence type="ECO:0000256" key="8">
    <source>
        <dbReference type="RuleBase" id="RU367086"/>
    </source>
</evidence>
<dbReference type="Pfam" id="PF04427">
    <property type="entry name" value="Brix"/>
    <property type="match status" value="1"/>
</dbReference>
<dbReference type="VEuPathDB" id="PiroplasmaDB:TA20250"/>
<dbReference type="InterPro" id="IPR029071">
    <property type="entry name" value="Ubiquitin-like_domsf"/>
</dbReference>
<sequence>MLLKKKYKKLKKLDLEPKLKKPILFLLSTHNEDTKQLLKDLYQICKEFSIFRQNNSKNIIINKKLNEICINNKNHLESEFICNKLGFGLYVITSSNKKRPNSIGFGRLYNQNILDCCQFNILQYKSINKFNQSSSLPRYGACSSSSNYLLSYTNTTSLGYRLTKLRNGAPLRSYPTNYHFCNLLVHLFYFLPLIIVQGSGFGQQNGHLITVRNILLDIFKGPNYPKISLDNIKQLITITILDQYDTMGKGATGTPGKGANSMGMECTMGKGANFTLMECTSEKNLNEIAAVTNSGESSTFSNTGVNTSGVVNSKDIEASEGTGTVGASTVTEKLERRKLYKNGPIILFRRYSIKLLKSNKSNNSNEILPKVDLIEIGPSIDLQLEEVLNADPEIYKNSIQTQKRPKKLIAGINTNGPIITTDELCEISTILDSKENSLLNFNGNSVTVLATAAPISLAPKGLLYSIKLAPFPGDTYTLSESGYNGEILGYGNVSELGDFNLPVMNSSNFYWVLQSALNRRNITCEHLSLNQLSLEMFQYNNSIAFICNIQEHWFSIRKLHNEWFILDSLKDGPIIIEYGSLYDYIKEILEKGIGVILLVITNNGKFPEPEPYKYILQSNQFFLKLSEITNIDSFNNNKKFIWPTTGGIRLDQYQSNEEYIGNDAIRIAIKLFTNERLTNSFSPNNTINKLFEWIEKKCNLKEYDYYFLIQTIPYRKFIKYINGSIELLTNSNEPNDVTNKTFQQLNFNTNDMFLLRIN</sequence>
<dbReference type="PROSITE" id="PS50833">
    <property type="entry name" value="BRIX"/>
    <property type="match status" value="1"/>
</dbReference>
<dbReference type="GO" id="GO:0005730">
    <property type="term" value="C:nucleolus"/>
    <property type="evidence" value="ECO:0007669"/>
    <property type="project" value="UniProtKB-SubCell"/>
</dbReference>
<dbReference type="InterPro" id="IPR001012">
    <property type="entry name" value="UBX_dom"/>
</dbReference>
<evidence type="ECO:0000256" key="2">
    <source>
        <dbReference type="ARBA" id="ARBA00004604"/>
    </source>
</evidence>
<dbReference type="GO" id="GO:0016579">
    <property type="term" value="P:protein deubiquitination"/>
    <property type="evidence" value="ECO:0007669"/>
    <property type="project" value="InterPro"/>
</dbReference>
<evidence type="ECO:0000256" key="4">
    <source>
        <dbReference type="ARBA" id="ARBA00022670"/>
    </source>
</evidence>
<evidence type="ECO:0000313" key="12">
    <source>
        <dbReference type="Proteomes" id="UP000001950"/>
    </source>
</evidence>
<comment type="catalytic activity">
    <reaction evidence="1">
        <text>Thiol-dependent hydrolysis of ester, thioester, amide, peptide and isopeptide bonds formed by the C-terminal Gly of ubiquitin (a 76-residue protein attached to proteins as an intracellular targeting signal).</text>
        <dbReference type="EC" id="3.4.19.12"/>
    </reaction>
</comment>
<dbReference type="Pfam" id="PF02099">
    <property type="entry name" value="Josephin"/>
    <property type="match status" value="1"/>
</dbReference>
<dbReference type="PROSITE" id="PS50033">
    <property type="entry name" value="UBX"/>
    <property type="match status" value="1"/>
</dbReference>